<dbReference type="GeneID" id="6995300"/>
<dbReference type="AlphaFoldDB" id="B6ACE7"/>
<dbReference type="VEuPathDB" id="CryptoDB:CMU_019600"/>
<comment type="similarity">
    <text evidence="1">Belongs to the VPS16 family.</text>
</comment>
<dbReference type="Pfam" id="PF04840">
    <property type="entry name" value="Vps16_C"/>
    <property type="match status" value="2"/>
</dbReference>
<dbReference type="Gene3D" id="1.10.150.780">
    <property type="entry name" value="Vps16, C-terminal region"/>
    <property type="match status" value="1"/>
</dbReference>
<dbReference type="eggNOG" id="KOG2280">
    <property type="taxonomic scope" value="Eukaryota"/>
</dbReference>
<dbReference type="GO" id="GO:0042144">
    <property type="term" value="P:vacuole fusion, non-autophagic"/>
    <property type="evidence" value="ECO:0007669"/>
    <property type="project" value="TreeGrafter"/>
</dbReference>
<dbReference type="GO" id="GO:0006886">
    <property type="term" value="P:intracellular protein transport"/>
    <property type="evidence" value="ECO:0007669"/>
    <property type="project" value="InterPro"/>
</dbReference>
<keyword evidence="5" id="KW-1185">Reference proteome</keyword>
<organism evidence="4 5">
    <name type="scientific">Cryptosporidium muris (strain RN66)</name>
    <dbReference type="NCBI Taxonomy" id="441375"/>
    <lineage>
        <taxon>Eukaryota</taxon>
        <taxon>Sar</taxon>
        <taxon>Alveolata</taxon>
        <taxon>Apicomplexa</taxon>
        <taxon>Conoidasida</taxon>
        <taxon>Coccidia</taxon>
        <taxon>Eucoccidiorida</taxon>
        <taxon>Eimeriorina</taxon>
        <taxon>Cryptosporidiidae</taxon>
        <taxon>Cryptosporidium</taxon>
    </lineage>
</organism>
<evidence type="ECO:0000256" key="1">
    <source>
        <dbReference type="ARBA" id="ARBA00009250"/>
    </source>
</evidence>
<dbReference type="GO" id="GO:0003779">
    <property type="term" value="F:actin binding"/>
    <property type="evidence" value="ECO:0007669"/>
    <property type="project" value="TreeGrafter"/>
</dbReference>
<dbReference type="GO" id="GO:0005765">
    <property type="term" value="C:lysosomal membrane"/>
    <property type="evidence" value="ECO:0007669"/>
    <property type="project" value="TreeGrafter"/>
</dbReference>
<sequence>MRCNWQKCDNEWYEKRTQHNMIWDIDDISIRRGIIAVASNGGPIAILNSSSKSSNLLPNFELTSYTNSGKLIANISWLDHIPVTIGWCSYDILVCVFADGTVRTLSPFLDQLSIFHLKSDFKSDGCIILAKISSYGIFFVTALYQVYYNASFFEPDCFILTNIPLRCNPLEITWIFCPCDSVEKTRIFPTSIFLPLEDSSIAILNIWDPHITSISSNSLMEINPVDPAYFEISSTENKDDKFLAFSLSPKGKFIAFLTQSCKFTVLRTSNIFAEPVMSYKFGISFSKLKQMVWCGDDSIVISALVPVDNVSNLPSMKNQKAKSIVYIGGHNNQWLSYLYGKQSTILLSEVDGVKIITSSVSDFIYKIPDPIQKIFGIGSCEPSAMLFFAYEKYKSGDITSHHSLRSISPNIIDASKVCIEASIYQYHNLEVAIALLRAASFGKAYSLKINNFDKSVIDEWEKLFIETCRDLRIVHAIKKSEAEIEASVEQIRFYGYLTLTSRLANHKCHLLALRICEYSVLNIDHILSNWASNKIKNSLESTDEELAEIILAKVLYRQSYKNLNSSCIANIADIAAKLGRPHLATMIIYHENDINKRVDMLLKLPSFKLAAEQAIKAKNMELIYKCVQNLLNQSKQISNTENTSNLSSIYENQYSQKQYWSADIIDTLVSVPNIVPFLIYYCQYIGESMLLLKLFEQMENFVDAGWIMVMLACQKDIDLSIKLEHLAHAAAYFTSSIKISQTSDLTNKSQASNMVKALNIARNLSSPQDSLFGNSFIQAPHNGLDSSFEREIILAEIELIQYQINLDSKAKQASWNISNIPDHTSFVGLSLAKTIESLAFLGLIEDLETMKNILQIPDQIFSIYKIKGLALGQHFEEVLNFVQLSNKVPVIGYERIIEICIDYDARHIAAKFIPKLKDLERQVFWYNRAGMHREAQAIRTSQNSSVQSKIMERVSGAIHIFGVGTQ</sequence>
<dbReference type="InterPro" id="IPR006926">
    <property type="entry name" value="Vps16_N"/>
</dbReference>
<dbReference type="RefSeq" id="XP_002140552.1">
    <property type="nucleotide sequence ID" value="XM_002140516.1"/>
</dbReference>
<proteinExistence type="inferred from homology"/>
<dbReference type="Pfam" id="PF04841">
    <property type="entry name" value="Vps16_N"/>
    <property type="match status" value="1"/>
</dbReference>
<dbReference type="STRING" id="441375.B6ACE7"/>
<evidence type="ECO:0000259" key="3">
    <source>
        <dbReference type="Pfam" id="PF04841"/>
    </source>
</evidence>
<dbReference type="InterPro" id="IPR016534">
    <property type="entry name" value="VPS16"/>
</dbReference>
<dbReference type="OrthoDB" id="1792at2759"/>
<dbReference type="GO" id="GO:0030897">
    <property type="term" value="C:HOPS complex"/>
    <property type="evidence" value="ECO:0007669"/>
    <property type="project" value="TreeGrafter"/>
</dbReference>
<reference evidence="4" key="1">
    <citation type="submission" date="2008-06" db="EMBL/GenBank/DDBJ databases">
        <authorList>
            <person name="Lorenzi H."/>
            <person name="Inman J."/>
            <person name="Miller J."/>
            <person name="Schobel S."/>
            <person name="Amedeo P."/>
            <person name="Caler E.V."/>
            <person name="da Silva J."/>
        </authorList>
    </citation>
    <scope>NUCLEOTIDE SEQUENCE [LARGE SCALE GENOMIC DNA]</scope>
    <source>
        <strain evidence="4">RN66</strain>
    </source>
</reference>
<dbReference type="PANTHER" id="PTHR12811">
    <property type="entry name" value="VACUOLAR PROTEIN SORTING VPS16"/>
    <property type="match status" value="1"/>
</dbReference>
<evidence type="ECO:0000313" key="5">
    <source>
        <dbReference type="Proteomes" id="UP000001460"/>
    </source>
</evidence>
<evidence type="ECO:0000259" key="2">
    <source>
        <dbReference type="Pfam" id="PF04840"/>
    </source>
</evidence>
<dbReference type="OMA" id="WCGDDCL"/>
<gene>
    <name evidence="4" type="ORF">CMU_019600</name>
</gene>
<dbReference type="PIRSF" id="PIRSF007949">
    <property type="entry name" value="VPS16"/>
    <property type="match status" value="1"/>
</dbReference>
<dbReference type="InterPro" id="IPR038132">
    <property type="entry name" value="Vps16_C_sf"/>
</dbReference>
<dbReference type="GO" id="GO:0005768">
    <property type="term" value="C:endosome"/>
    <property type="evidence" value="ECO:0007669"/>
    <property type="project" value="TreeGrafter"/>
</dbReference>
<feature type="domain" description="Vps16 N-terminal" evidence="3">
    <location>
        <begin position="3"/>
        <end position="456"/>
    </location>
</feature>
<feature type="domain" description="Vps16 C-terminal" evidence="2">
    <location>
        <begin position="786"/>
        <end position="955"/>
    </location>
</feature>
<name>B6ACE7_CRYMR</name>
<dbReference type="GO" id="GO:0016197">
    <property type="term" value="P:endosomal transport"/>
    <property type="evidence" value="ECO:0007669"/>
    <property type="project" value="TreeGrafter"/>
</dbReference>
<accession>B6ACE7</accession>
<dbReference type="Proteomes" id="UP000001460">
    <property type="component" value="Unassembled WGS sequence"/>
</dbReference>
<dbReference type="PANTHER" id="PTHR12811:SF0">
    <property type="entry name" value="VACUOLAR PROTEIN SORTING-ASSOCIATED PROTEIN 16 HOMOLOG"/>
    <property type="match status" value="1"/>
</dbReference>
<dbReference type="InterPro" id="IPR006925">
    <property type="entry name" value="Vps16_C"/>
</dbReference>
<dbReference type="EMBL" id="DS989728">
    <property type="protein sequence ID" value="EEA06203.1"/>
    <property type="molecule type" value="Genomic_DNA"/>
</dbReference>
<evidence type="ECO:0000313" key="4">
    <source>
        <dbReference type="EMBL" id="EEA06203.1"/>
    </source>
</evidence>
<protein>
    <submittedName>
        <fullName evidence="4">Vps16, N-terminal domain-containing protein</fullName>
    </submittedName>
</protein>
<feature type="domain" description="Vps16 C-terminal" evidence="2">
    <location>
        <begin position="569"/>
        <end position="633"/>
    </location>
</feature>